<evidence type="ECO:0000256" key="17">
    <source>
        <dbReference type="SAM" id="MobiDB-lite"/>
    </source>
</evidence>
<dbReference type="GO" id="GO:0006432">
    <property type="term" value="P:phenylalanyl-tRNA aminoacylation"/>
    <property type="evidence" value="ECO:0007669"/>
    <property type="project" value="TreeGrafter"/>
</dbReference>
<dbReference type="PANTHER" id="PTHR11538:SF41">
    <property type="entry name" value="PHENYLALANINE--TRNA LIGASE, MITOCHONDRIAL"/>
    <property type="match status" value="1"/>
</dbReference>
<evidence type="ECO:0000256" key="10">
    <source>
        <dbReference type="ARBA" id="ARBA00022990"/>
    </source>
</evidence>
<comment type="function">
    <text evidence="15">Is responsible for the charging of tRNA(Phe) with phenylalanine in mitochondrial translation. To a lesser extent, also catalyzes direct attachment of m-Tyr (an oxidized version of Phe) to tRNA(Phe), thereby opening the way for delivery of the misacylated tRNA to the ribosome and incorporation of ROS-damaged amino acid into proteins.</text>
</comment>
<dbReference type="EC" id="6.1.1.20" evidence="4"/>
<keyword evidence="6" id="KW-0547">Nucleotide-binding</keyword>
<evidence type="ECO:0000256" key="7">
    <source>
        <dbReference type="ARBA" id="ARBA00022840"/>
    </source>
</evidence>
<dbReference type="GO" id="GO:0005524">
    <property type="term" value="F:ATP binding"/>
    <property type="evidence" value="ECO:0007669"/>
    <property type="project" value="UniProtKB-KW"/>
</dbReference>
<dbReference type="PROSITE" id="PS51447">
    <property type="entry name" value="FDX_ACB"/>
    <property type="match status" value="1"/>
</dbReference>
<dbReference type="InterPro" id="IPR002319">
    <property type="entry name" value="Phenylalanyl-tRNA_Synthase"/>
</dbReference>
<evidence type="ECO:0000256" key="15">
    <source>
        <dbReference type="ARBA" id="ARBA00060211"/>
    </source>
</evidence>
<evidence type="ECO:0000256" key="5">
    <source>
        <dbReference type="ARBA" id="ARBA00022598"/>
    </source>
</evidence>
<dbReference type="AlphaFoldDB" id="A0A4W2BSP9"/>
<feature type="region of interest" description="Disordered" evidence="17">
    <location>
        <begin position="23"/>
        <end position="44"/>
    </location>
</feature>
<dbReference type="GO" id="GO:0000049">
    <property type="term" value="F:tRNA binding"/>
    <property type="evidence" value="ECO:0007669"/>
    <property type="project" value="InterPro"/>
</dbReference>
<dbReference type="Gene3D" id="3.30.930.10">
    <property type="entry name" value="Bira Bifunctional Protein, Domain 2"/>
    <property type="match status" value="2"/>
</dbReference>
<evidence type="ECO:0000256" key="13">
    <source>
        <dbReference type="ARBA" id="ARBA00031194"/>
    </source>
</evidence>
<evidence type="ECO:0000256" key="14">
    <source>
        <dbReference type="ARBA" id="ARBA00049255"/>
    </source>
</evidence>
<reference evidence="19" key="3">
    <citation type="submission" date="2025-09" db="UniProtKB">
        <authorList>
            <consortium name="Ensembl"/>
        </authorList>
    </citation>
    <scope>IDENTIFICATION</scope>
</reference>
<keyword evidence="11" id="KW-0496">Mitochondrion</keyword>
<protein>
    <recommendedName>
        <fullName evidence="16">Phenylalanine--tRNA ligase, mitochondrial</fullName>
        <ecNumber evidence="4">6.1.1.20</ecNumber>
    </recommendedName>
    <alternativeName>
        <fullName evidence="13">Phenylalanyl-tRNA synthetase</fullName>
    </alternativeName>
</protein>
<evidence type="ECO:0000256" key="8">
    <source>
        <dbReference type="ARBA" id="ARBA00022917"/>
    </source>
</evidence>
<proteinExistence type="inferred from homology"/>
<comment type="similarity">
    <text evidence="2">Belongs to the class-II aminoacyl-tRNA synthetase family.</text>
</comment>
<dbReference type="SUPFAM" id="SSF54991">
    <property type="entry name" value="Anticodon-binding domain of PheRS"/>
    <property type="match status" value="1"/>
</dbReference>
<keyword evidence="9" id="KW-0809">Transit peptide</keyword>
<name>A0A4W2BSP9_BOBOX</name>
<evidence type="ECO:0000256" key="11">
    <source>
        <dbReference type="ARBA" id="ARBA00023128"/>
    </source>
</evidence>
<keyword evidence="10" id="KW-0007">Acetylation</keyword>
<dbReference type="InterPro" id="IPR036690">
    <property type="entry name" value="Fdx_antiC-bd_sf"/>
</dbReference>
<evidence type="ECO:0000256" key="3">
    <source>
        <dbReference type="ARBA" id="ARBA00011245"/>
    </source>
</evidence>
<dbReference type="FunFam" id="3.30.930.10:FF:000041">
    <property type="entry name" value="Phenylalanyl-tRNA synthetase 2, mitochondrial"/>
    <property type="match status" value="1"/>
</dbReference>
<dbReference type="Ensembl" id="ENSBIXT00000012941.1">
    <property type="protein sequence ID" value="ENSBIXP00000001923.1"/>
    <property type="gene ID" value="ENSBIXG00000008466.1"/>
</dbReference>
<dbReference type="FunFam" id="3.30.70.380:FF:000002">
    <property type="entry name" value="phenylalanine--tRNA ligase, mitochondrial"/>
    <property type="match status" value="1"/>
</dbReference>
<dbReference type="PANTHER" id="PTHR11538">
    <property type="entry name" value="PHENYLALANYL-TRNA SYNTHETASE"/>
    <property type="match status" value="1"/>
</dbReference>
<dbReference type="Proteomes" id="UP000314981">
    <property type="component" value="Chromosome 23"/>
</dbReference>
<evidence type="ECO:0000259" key="18">
    <source>
        <dbReference type="PROSITE" id="PS51447"/>
    </source>
</evidence>
<keyword evidence="20" id="KW-1185">Reference proteome</keyword>
<dbReference type="SMR" id="A0A4W2BSP9"/>
<evidence type="ECO:0000256" key="2">
    <source>
        <dbReference type="ARBA" id="ARBA00008226"/>
    </source>
</evidence>
<keyword evidence="7" id="KW-0067">ATP-binding</keyword>
<evidence type="ECO:0000256" key="1">
    <source>
        <dbReference type="ARBA" id="ARBA00004305"/>
    </source>
</evidence>
<comment type="subcellular location">
    <subcellularLocation>
        <location evidence="1">Mitochondrion matrix</location>
    </subcellularLocation>
</comment>
<evidence type="ECO:0000256" key="4">
    <source>
        <dbReference type="ARBA" id="ARBA00012814"/>
    </source>
</evidence>
<comment type="catalytic activity">
    <reaction evidence="14">
        <text>tRNA(Phe) + L-phenylalanine + ATP = L-phenylalanyl-tRNA(Phe) + AMP + diphosphate + H(+)</text>
        <dbReference type="Rhea" id="RHEA:19413"/>
        <dbReference type="Rhea" id="RHEA-COMP:9668"/>
        <dbReference type="Rhea" id="RHEA-COMP:9699"/>
        <dbReference type="ChEBI" id="CHEBI:15378"/>
        <dbReference type="ChEBI" id="CHEBI:30616"/>
        <dbReference type="ChEBI" id="CHEBI:33019"/>
        <dbReference type="ChEBI" id="CHEBI:58095"/>
        <dbReference type="ChEBI" id="CHEBI:78442"/>
        <dbReference type="ChEBI" id="CHEBI:78531"/>
        <dbReference type="ChEBI" id="CHEBI:456215"/>
        <dbReference type="EC" id="6.1.1.20"/>
    </reaction>
</comment>
<evidence type="ECO:0000256" key="9">
    <source>
        <dbReference type="ARBA" id="ARBA00022946"/>
    </source>
</evidence>
<keyword evidence="8" id="KW-0648">Protein biosynthesis</keyword>
<evidence type="ECO:0000256" key="12">
    <source>
        <dbReference type="ARBA" id="ARBA00023146"/>
    </source>
</evidence>
<evidence type="ECO:0000313" key="19">
    <source>
        <dbReference type="Ensembl" id="ENSBIXP00000001923.1"/>
    </source>
</evidence>
<evidence type="ECO:0000313" key="20">
    <source>
        <dbReference type="Proteomes" id="UP000314981"/>
    </source>
</evidence>
<dbReference type="InterPro" id="IPR045864">
    <property type="entry name" value="aa-tRNA-synth_II/BPL/LPL"/>
</dbReference>
<dbReference type="SUPFAM" id="SSF55681">
    <property type="entry name" value="Class II aaRS and biotin synthetases"/>
    <property type="match status" value="1"/>
</dbReference>
<dbReference type="Gene3D" id="3.30.70.380">
    <property type="entry name" value="Ferrodoxin-fold anticodon-binding domain"/>
    <property type="match status" value="1"/>
</dbReference>
<keyword evidence="5" id="KW-0436">Ligase</keyword>
<sequence>MVCWALRRVGLARAHLARKASGVCRGHEHQPLGPRPAAPGAPGSAVELLGKSYPQDDYSNLTRKVLSKVGRNLHNQPQHPLWLLKERVKQHFYAQYPGRAGTPLFSVYDDLSPVVTTWQNFDSLLIPADHPSRKKGDNYFLNATHMLRAHTSAHQWDLLRAGLDAFLVVGDVYRRDQIDAQHYPVFHQLEAVRLFSRHQLFAGIKDGENLQLFEQSSRSAHKQETHTLEATKLVEFDLKQTLTRLMTHIFGDAGAQDRIGWAFGLGLERLAMILYDIPDIRLFWSQDERFLKQFRVPDINQKVTFQPLSKYPAVINDISFWLPRENYTENDFYDLVRTIGGDLVEKVDLIDKFEHPKTHRTSHCYRITYRHMERTLSQREVGGIHQAVQEAAVRQLGVEGRF</sequence>
<dbReference type="Pfam" id="PF03147">
    <property type="entry name" value="FDX-ACB"/>
    <property type="match status" value="1"/>
</dbReference>
<evidence type="ECO:0000256" key="16">
    <source>
        <dbReference type="ARBA" id="ARBA00073229"/>
    </source>
</evidence>
<accession>A0A4W2BSP9</accession>
<gene>
    <name evidence="19" type="primary">FARS2</name>
</gene>
<keyword evidence="12" id="KW-0030">Aminoacyl-tRNA synthetase</keyword>
<reference evidence="19 20" key="1">
    <citation type="submission" date="2018-11" db="EMBL/GenBank/DDBJ databases">
        <title>Haplotype-resolved cattle genomes.</title>
        <authorList>
            <person name="Low W.Y."/>
            <person name="Tearle R."/>
            <person name="Bickhart D.M."/>
            <person name="Rosen B.D."/>
            <person name="Koren S."/>
            <person name="Rhie A."/>
            <person name="Hiendleder S."/>
            <person name="Phillippy A.M."/>
            <person name="Smith T.P.L."/>
            <person name="Williams J.L."/>
        </authorList>
    </citation>
    <scope>NUCLEOTIDE SEQUENCE [LARGE SCALE GENOMIC DNA]</scope>
</reference>
<dbReference type="InterPro" id="IPR005121">
    <property type="entry name" value="Fdx_antiC-bd"/>
</dbReference>
<reference evidence="19" key="2">
    <citation type="submission" date="2025-08" db="UniProtKB">
        <authorList>
            <consortium name="Ensembl"/>
        </authorList>
    </citation>
    <scope>IDENTIFICATION</scope>
</reference>
<dbReference type="GO" id="GO:0005759">
    <property type="term" value="C:mitochondrial matrix"/>
    <property type="evidence" value="ECO:0007669"/>
    <property type="project" value="UniProtKB-SubCell"/>
</dbReference>
<dbReference type="GO" id="GO:0004826">
    <property type="term" value="F:phenylalanine-tRNA ligase activity"/>
    <property type="evidence" value="ECO:0007669"/>
    <property type="project" value="UniProtKB-EC"/>
</dbReference>
<dbReference type="SMART" id="SM00896">
    <property type="entry name" value="FDX-ACB"/>
    <property type="match status" value="1"/>
</dbReference>
<comment type="subunit">
    <text evidence="3">Monomer.</text>
</comment>
<evidence type="ECO:0000256" key="6">
    <source>
        <dbReference type="ARBA" id="ARBA00022741"/>
    </source>
</evidence>
<feature type="domain" description="FDX-ACB" evidence="18">
    <location>
        <begin position="309"/>
        <end position="401"/>
    </location>
</feature>
<dbReference type="Pfam" id="PF01409">
    <property type="entry name" value="tRNA-synt_2d"/>
    <property type="match status" value="2"/>
</dbReference>
<organism evidence="19 20">
    <name type="scientific">Bos indicus x Bos taurus</name>
    <name type="common">Hybrid cattle</name>
    <dbReference type="NCBI Taxonomy" id="30522"/>
    <lineage>
        <taxon>Eukaryota</taxon>
        <taxon>Metazoa</taxon>
        <taxon>Chordata</taxon>
        <taxon>Craniata</taxon>
        <taxon>Vertebrata</taxon>
        <taxon>Euteleostomi</taxon>
        <taxon>Mammalia</taxon>
        <taxon>Eutheria</taxon>
        <taxon>Laurasiatheria</taxon>
        <taxon>Artiodactyla</taxon>
        <taxon>Ruminantia</taxon>
        <taxon>Pecora</taxon>
        <taxon>Bovidae</taxon>
        <taxon>Bovinae</taxon>
        <taxon>Bos</taxon>
    </lineage>
</organism>